<evidence type="ECO:0000313" key="2">
    <source>
        <dbReference type="Proteomes" id="UP001497516"/>
    </source>
</evidence>
<organism evidence="1 2">
    <name type="scientific">Linum trigynum</name>
    <dbReference type="NCBI Taxonomy" id="586398"/>
    <lineage>
        <taxon>Eukaryota</taxon>
        <taxon>Viridiplantae</taxon>
        <taxon>Streptophyta</taxon>
        <taxon>Embryophyta</taxon>
        <taxon>Tracheophyta</taxon>
        <taxon>Spermatophyta</taxon>
        <taxon>Magnoliopsida</taxon>
        <taxon>eudicotyledons</taxon>
        <taxon>Gunneridae</taxon>
        <taxon>Pentapetalae</taxon>
        <taxon>rosids</taxon>
        <taxon>fabids</taxon>
        <taxon>Malpighiales</taxon>
        <taxon>Linaceae</taxon>
        <taxon>Linum</taxon>
    </lineage>
</organism>
<dbReference type="EMBL" id="OZ034816">
    <property type="protein sequence ID" value="CAL1373393.1"/>
    <property type="molecule type" value="Genomic_DNA"/>
</dbReference>
<sequence length="81" mass="8733">MIGGRRRCAAGRRWAGRRRVAGGAELGGGARLGWAEASGWLRGPEAEAPLAGVGRSCGEEEAWAADESRQRRWKMVKGQLK</sequence>
<proteinExistence type="predicted"/>
<name>A0AAV2DJJ0_9ROSI</name>
<reference evidence="1 2" key="1">
    <citation type="submission" date="2024-04" db="EMBL/GenBank/DDBJ databases">
        <authorList>
            <person name="Fracassetti M."/>
        </authorList>
    </citation>
    <scope>NUCLEOTIDE SEQUENCE [LARGE SCALE GENOMIC DNA]</scope>
</reference>
<protein>
    <submittedName>
        <fullName evidence="1">Uncharacterized protein</fullName>
    </submittedName>
</protein>
<dbReference type="Proteomes" id="UP001497516">
    <property type="component" value="Chromosome 3"/>
</dbReference>
<evidence type="ECO:0000313" key="1">
    <source>
        <dbReference type="EMBL" id="CAL1373393.1"/>
    </source>
</evidence>
<accession>A0AAV2DJJ0</accession>
<keyword evidence="2" id="KW-1185">Reference proteome</keyword>
<dbReference type="AlphaFoldDB" id="A0AAV2DJJ0"/>
<gene>
    <name evidence="1" type="ORF">LTRI10_LOCUS15322</name>
</gene>